<dbReference type="Gene3D" id="3.40.50.300">
    <property type="entry name" value="P-loop containing nucleotide triphosphate hydrolases"/>
    <property type="match status" value="1"/>
</dbReference>
<dbReference type="Pfam" id="PF05970">
    <property type="entry name" value="PIF1"/>
    <property type="match status" value="1"/>
</dbReference>
<evidence type="ECO:0000313" key="3">
    <source>
        <dbReference type="EMBL" id="KAJ7070383.1"/>
    </source>
</evidence>
<evidence type="ECO:0000313" key="4">
    <source>
        <dbReference type="Proteomes" id="UP001222325"/>
    </source>
</evidence>
<keyword evidence="1" id="KW-0067">ATP-binding</keyword>
<reference evidence="3" key="1">
    <citation type="submission" date="2023-03" db="EMBL/GenBank/DDBJ databases">
        <title>Massive genome expansion in bonnet fungi (Mycena s.s.) driven by repeated elements and novel gene families across ecological guilds.</title>
        <authorList>
            <consortium name="Lawrence Berkeley National Laboratory"/>
            <person name="Harder C.B."/>
            <person name="Miyauchi S."/>
            <person name="Viragh M."/>
            <person name="Kuo A."/>
            <person name="Thoen E."/>
            <person name="Andreopoulos B."/>
            <person name="Lu D."/>
            <person name="Skrede I."/>
            <person name="Drula E."/>
            <person name="Henrissat B."/>
            <person name="Morin E."/>
            <person name="Kohler A."/>
            <person name="Barry K."/>
            <person name="LaButti K."/>
            <person name="Morin E."/>
            <person name="Salamov A."/>
            <person name="Lipzen A."/>
            <person name="Mereny Z."/>
            <person name="Hegedus B."/>
            <person name="Baldrian P."/>
            <person name="Stursova M."/>
            <person name="Weitz H."/>
            <person name="Taylor A."/>
            <person name="Grigoriev I.V."/>
            <person name="Nagy L.G."/>
            <person name="Martin F."/>
            <person name="Kauserud H."/>
        </authorList>
    </citation>
    <scope>NUCLEOTIDE SEQUENCE</scope>
    <source>
        <strain evidence="3">CBHHK173m</strain>
    </source>
</reference>
<keyword evidence="1" id="KW-0378">Hydrolase</keyword>
<accession>A0AAD6XGF1</accession>
<protein>
    <recommendedName>
        <fullName evidence="1">ATP-dependent DNA helicase</fullName>
        <ecNumber evidence="1">5.6.2.3</ecNumber>
    </recommendedName>
</protein>
<keyword evidence="1" id="KW-0547">Nucleotide-binding</keyword>
<comment type="similarity">
    <text evidence="1">Belongs to the helicase family.</text>
</comment>
<dbReference type="GO" id="GO:0006281">
    <property type="term" value="P:DNA repair"/>
    <property type="evidence" value="ECO:0007669"/>
    <property type="project" value="UniProtKB-KW"/>
</dbReference>
<dbReference type="InterPro" id="IPR010285">
    <property type="entry name" value="DNA_helicase_pif1-like_DEAD"/>
</dbReference>
<dbReference type="GO" id="GO:0006310">
    <property type="term" value="P:DNA recombination"/>
    <property type="evidence" value="ECO:0007669"/>
    <property type="project" value="UniProtKB-KW"/>
</dbReference>
<feature type="non-terminal residue" evidence="3">
    <location>
        <position position="1"/>
    </location>
</feature>
<dbReference type="InterPro" id="IPR051055">
    <property type="entry name" value="PIF1_helicase"/>
</dbReference>
<keyword evidence="1" id="KW-0227">DNA damage</keyword>
<organism evidence="3 4">
    <name type="scientific">Mycena belliarum</name>
    <dbReference type="NCBI Taxonomy" id="1033014"/>
    <lineage>
        <taxon>Eukaryota</taxon>
        <taxon>Fungi</taxon>
        <taxon>Dikarya</taxon>
        <taxon>Basidiomycota</taxon>
        <taxon>Agaricomycotina</taxon>
        <taxon>Agaricomycetes</taxon>
        <taxon>Agaricomycetidae</taxon>
        <taxon>Agaricales</taxon>
        <taxon>Marasmiineae</taxon>
        <taxon>Mycenaceae</taxon>
        <taxon>Mycena</taxon>
    </lineage>
</organism>
<dbReference type="GO" id="GO:0000723">
    <property type="term" value="P:telomere maintenance"/>
    <property type="evidence" value="ECO:0007669"/>
    <property type="project" value="InterPro"/>
</dbReference>
<proteinExistence type="inferred from homology"/>
<sequence length="154" mass="17067">MIGCGLMSDISEALSIAKGNTDSFGGISIIFAGDFSQLPPVGQKRLYSNLMRPGMTAETRPKQKVVFGKLLWLTFQTVVLLTESKRQSGPENFRFLALLGRLREGRYVDWASDHWRTAPVIVSDNATKDALNIKAAHAFAARTGRTLHWYHAAD</sequence>
<name>A0AAD6XGF1_9AGAR</name>
<keyword evidence="1" id="KW-0233">DNA recombination</keyword>
<dbReference type="PANTHER" id="PTHR47642">
    <property type="entry name" value="ATP-DEPENDENT DNA HELICASE"/>
    <property type="match status" value="1"/>
</dbReference>
<keyword evidence="1" id="KW-0347">Helicase</keyword>
<keyword evidence="1" id="KW-0234">DNA repair</keyword>
<feature type="domain" description="DNA helicase Pif1-like DEAD-box helicase" evidence="2">
    <location>
        <begin position="20"/>
        <end position="106"/>
    </location>
</feature>
<dbReference type="GO" id="GO:0016787">
    <property type="term" value="F:hydrolase activity"/>
    <property type="evidence" value="ECO:0007669"/>
    <property type="project" value="UniProtKB-KW"/>
</dbReference>
<dbReference type="GO" id="GO:0005524">
    <property type="term" value="F:ATP binding"/>
    <property type="evidence" value="ECO:0007669"/>
    <property type="project" value="UniProtKB-KW"/>
</dbReference>
<gene>
    <name evidence="3" type="ORF">B0H15DRAFT_757810</name>
</gene>
<dbReference type="Proteomes" id="UP001222325">
    <property type="component" value="Unassembled WGS sequence"/>
</dbReference>
<comment type="caution">
    <text evidence="3">The sequence shown here is derived from an EMBL/GenBank/DDBJ whole genome shotgun (WGS) entry which is preliminary data.</text>
</comment>
<comment type="cofactor">
    <cofactor evidence="1">
        <name>Mg(2+)</name>
        <dbReference type="ChEBI" id="CHEBI:18420"/>
    </cofactor>
</comment>
<keyword evidence="4" id="KW-1185">Reference proteome</keyword>
<dbReference type="EMBL" id="JARJCN010000130">
    <property type="protein sequence ID" value="KAJ7070383.1"/>
    <property type="molecule type" value="Genomic_DNA"/>
</dbReference>
<dbReference type="GO" id="GO:0043139">
    <property type="term" value="F:5'-3' DNA helicase activity"/>
    <property type="evidence" value="ECO:0007669"/>
    <property type="project" value="UniProtKB-EC"/>
</dbReference>
<dbReference type="AlphaFoldDB" id="A0AAD6XGF1"/>
<evidence type="ECO:0000256" key="1">
    <source>
        <dbReference type="RuleBase" id="RU363044"/>
    </source>
</evidence>
<comment type="catalytic activity">
    <reaction evidence="1">
        <text>ATP + H2O = ADP + phosphate + H(+)</text>
        <dbReference type="Rhea" id="RHEA:13065"/>
        <dbReference type="ChEBI" id="CHEBI:15377"/>
        <dbReference type="ChEBI" id="CHEBI:15378"/>
        <dbReference type="ChEBI" id="CHEBI:30616"/>
        <dbReference type="ChEBI" id="CHEBI:43474"/>
        <dbReference type="ChEBI" id="CHEBI:456216"/>
        <dbReference type="EC" id="5.6.2.3"/>
    </reaction>
</comment>
<evidence type="ECO:0000259" key="2">
    <source>
        <dbReference type="Pfam" id="PF05970"/>
    </source>
</evidence>
<dbReference type="SUPFAM" id="SSF52540">
    <property type="entry name" value="P-loop containing nucleoside triphosphate hydrolases"/>
    <property type="match status" value="1"/>
</dbReference>
<dbReference type="EC" id="5.6.2.3" evidence="1"/>
<dbReference type="InterPro" id="IPR027417">
    <property type="entry name" value="P-loop_NTPase"/>
</dbReference>